<dbReference type="RefSeq" id="WP_125043992.1">
    <property type="nucleotide sequence ID" value="NZ_BHZC01000001.1"/>
</dbReference>
<dbReference type="CDD" id="cd04301">
    <property type="entry name" value="NAT_SF"/>
    <property type="match status" value="1"/>
</dbReference>
<evidence type="ECO:0000259" key="1">
    <source>
        <dbReference type="PROSITE" id="PS51186"/>
    </source>
</evidence>
<dbReference type="OrthoDB" id="5405911at2"/>
<dbReference type="GO" id="GO:0016747">
    <property type="term" value="F:acyltransferase activity, transferring groups other than amino-acyl groups"/>
    <property type="evidence" value="ECO:0007669"/>
    <property type="project" value="InterPro"/>
</dbReference>
<dbReference type="PROSITE" id="PS51186">
    <property type="entry name" value="GNAT"/>
    <property type="match status" value="1"/>
</dbReference>
<dbReference type="GeneID" id="95620276"/>
<dbReference type="PANTHER" id="PTHR31435:SF10">
    <property type="entry name" value="BSR4717 PROTEIN"/>
    <property type="match status" value="1"/>
</dbReference>
<dbReference type="InterPro" id="IPR045057">
    <property type="entry name" value="Gcn5-rel_NAT"/>
</dbReference>
<feature type="domain" description="N-acetyltransferase" evidence="1">
    <location>
        <begin position="1"/>
        <end position="103"/>
    </location>
</feature>
<dbReference type="InterPro" id="IPR000182">
    <property type="entry name" value="GNAT_dom"/>
</dbReference>
<dbReference type="Gene3D" id="3.40.630.30">
    <property type="match status" value="1"/>
</dbReference>
<comment type="caution">
    <text evidence="3">The sequence shown here is derived from an EMBL/GenBank/DDBJ whole genome shotgun (WGS) entry which is preliminary data.</text>
</comment>
<dbReference type="PANTHER" id="PTHR31435">
    <property type="entry name" value="PROTEIN NATD1"/>
    <property type="match status" value="1"/>
</dbReference>
<dbReference type="InterPro" id="IPR016181">
    <property type="entry name" value="Acyl_CoA_acyltransferase"/>
</dbReference>
<dbReference type="EMBL" id="BHZC01000001">
    <property type="protein sequence ID" value="GCD33522.1"/>
    <property type="molecule type" value="Genomic_DNA"/>
</dbReference>
<feature type="domain" description="N-acetyltransferase" evidence="2">
    <location>
        <begin position="10"/>
        <end position="96"/>
    </location>
</feature>
<reference evidence="3 4" key="1">
    <citation type="submission" date="2018-11" db="EMBL/GenBank/DDBJ databases">
        <title>Whole genome sequence of Streptomyces chrestomyceticus NBRC 13444(T).</title>
        <authorList>
            <person name="Komaki H."/>
            <person name="Tamura T."/>
        </authorList>
    </citation>
    <scope>NUCLEOTIDE SEQUENCE [LARGE SCALE GENOMIC DNA]</scope>
    <source>
        <strain evidence="3 4">NBRC 13444</strain>
    </source>
</reference>
<name>A0A7U9KQE2_9ACTN</name>
<evidence type="ECO:0000313" key="4">
    <source>
        <dbReference type="Proteomes" id="UP000287830"/>
    </source>
</evidence>
<organism evidence="3 4">
    <name type="scientific">Streptomyces chrestomyceticus JCM 4735</name>
    <dbReference type="NCBI Taxonomy" id="1306181"/>
    <lineage>
        <taxon>Bacteria</taxon>
        <taxon>Bacillati</taxon>
        <taxon>Actinomycetota</taxon>
        <taxon>Actinomycetes</taxon>
        <taxon>Kitasatosporales</taxon>
        <taxon>Streptomycetaceae</taxon>
        <taxon>Streptomyces</taxon>
    </lineage>
</organism>
<proteinExistence type="predicted"/>
<dbReference type="Proteomes" id="UP000287830">
    <property type="component" value="Unassembled WGS sequence"/>
</dbReference>
<protein>
    <submittedName>
        <fullName evidence="3">N-acetyltransferase</fullName>
    </submittedName>
</protein>
<accession>A0A7U9KQE2</accession>
<evidence type="ECO:0000313" key="3">
    <source>
        <dbReference type="EMBL" id="GCD33522.1"/>
    </source>
</evidence>
<gene>
    <name evidence="3" type="ORF">OEIGOIKO_01243</name>
</gene>
<evidence type="ECO:0000259" key="2">
    <source>
        <dbReference type="PROSITE" id="PS51729"/>
    </source>
</evidence>
<sequence>MNAPAPVTVTDDRAANRYEARIGGEVAGVAAYLRAEGLIALVHTEVDPVYEGNGVGSALTRHALDAARADGLRVLAVCPFVAGWMARHPEYGDLAYENRSTVTD</sequence>
<dbReference type="AlphaFoldDB" id="A0A7U9KQE2"/>
<dbReference type="Pfam" id="PF14542">
    <property type="entry name" value="Acetyltransf_CG"/>
    <property type="match status" value="1"/>
</dbReference>
<dbReference type="SUPFAM" id="SSF55729">
    <property type="entry name" value="Acyl-CoA N-acyltransferases (Nat)"/>
    <property type="match status" value="1"/>
</dbReference>
<dbReference type="PROSITE" id="PS51729">
    <property type="entry name" value="GNAT_YJDJ"/>
    <property type="match status" value="1"/>
</dbReference>
<dbReference type="InterPro" id="IPR031165">
    <property type="entry name" value="GNAT_YJDJ"/>
</dbReference>